<evidence type="ECO:0000256" key="4">
    <source>
        <dbReference type="ARBA" id="ARBA00022553"/>
    </source>
</evidence>
<dbReference type="Proteomes" id="UP000824169">
    <property type="component" value="Unassembled WGS sequence"/>
</dbReference>
<dbReference type="SUPFAM" id="SSF55874">
    <property type="entry name" value="ATPase domain of HSP90 chaperone/DNA topoisomerase II/histidine kinase"/>
    <property type="match status" value="1"/>
</dbReference>
<reference evidence="14" key="1">
    <citation type="submission" date="2020-10" db="EMBL/GenBank/DDBJ databases">
        <authorList>
            <person name="Gilroy R."/>
        </authorList>
    </citation>
    <scope>NUCLEOTIDE SEQUENCE</scope>
    <source>
        <strain evidence="14">CHK188-20938</strain>
    </source>
</reference>
<dbReference type="Pfam" id="PF02518">
    <property type="entry name" value="HATPase_c"/>
    <property type="match status" value="1"/>
</dbReference>
<dbReference type="Pfam" id="PF00512">
    <property type="entry name" value="HisKA"/>
    <property type="match status" value="1"/>
</dbReference>
<proteinExistence type="predicted"/>
<keyword evidence="8 11" id="KW-1133">Transmembrane helix</keyword>
<dbReference type="CDD" id="cd06225">
    <property type="entry name" value="HAMP"/>
    <property type="match status" value="1"/>
</dbReference>
<dbReference type="SUPFAM" id="SSF158472">
    <property type="entry name" value="HAMP domain-like"/>
    <property type="match status" value="1"/>
</dbReference>
<feature type="domain" description="Histidine kinase" evidence="12">
    <location>
        <begin position="236"/>
        <end position="451"/>
    </location>
</feature>
<dbReference type="GO" id="GO:0000155">
    <property type="term" value="F:phosphorelay sensor kinase activity"/>
    <property type="evidence" value="ECO:0007669"/>
    <property type="project" value="InterPro"/>
</dbReference>
<feature type="transmembrane region" description="Helical" evidence="11">
    <location>
        <begin position="12"/>
        <end position="32"/>
    </location>
</feature>
<dbReference type="AlphaFoldDB" id="A0A9D1P5L4"/>
<comment type="caution">
    <text evidence="14">The sequence shown here is derived from an EMBL/GenBank/DDBJ whole genome shotgun (WGS) entry which is preliminary data.</text>
</comment>
<dbReference type="EC" id="2.7.13.3" evidence="3"/>
<evidence type="ECO:0000256" key="10">
    <source>
        <dbReference type="ARBA" id="ARBA00023136"/>
    </source>
</evidence>
<dbReference type="InterPro" id="IPR036097">
    <property type="entry name" value="HisK_dim/P_sf"/>
</dbReference>
<dbReference type="FunFam" id="1.10.287.130:FF:000001">
    <property type="entry name" value="Two-component sensor histidine kinase"/>
    <property type="match status" value="1"/>
</dbReference>
<dbReference type="InterPro" id="IPR005467">
    <property type="entry name" value="His_kinase_dom"/>
</dbReference>
<keyword evidence="7 14" id="KW-0418">Kinase</keyword>
<dbReference type="Gene3D" id="3.30.565.10">
    <property type="entry name" value="Histidine kinase-like ATPase, C-terminal domain"/>
    <property type="match status" value="1"/>
</dbReference>
<dbReference type="InterPro" id="IPR050428">
    <property type="entry name" value="TCS_sensor_his_kinase"/>
</dbReference>
<dbReference type="PROSITE" id="PS50109">
    <property type="entry name" value="HIS_KIN"/>
    <property type="match status" value="1"/>
</dbReference>
<keyword evidence="9" id="KW-0902">Two-component regulatory system</keyword>
<evidence type="ECO:0000256" key="2">
    <source>
        <dbReference type="ARBA" id="ARBA00004370"/>
    </source>
</evidence>
<dbReference type="InterPro" id="IPR003661">
    <property type="entry name" value="HisK_dim/P_dom"/>
</dbReference>
<protein>
    <recommendedName>
        <fullName evidence="3">histidine kinase</fullName>
        <ecNumber evidence="3">2.7.13.3</ecNumber>
    </recommendedName>
</protein>
<dbReference type="EMBL" id="DVOO01000028">
    <property type="protein sequence ID" value="HIV25973.1"/>
    <property type="molecule type" value="Genomic_DNA"/>
</dbReference>
<dbReference type="PROSITE" id="PS50885">
    <property type="entry name" value="HAMP"/>
    <property type="match status" value="1"/>
</dbReference>
<evidence type="ECO:0000256" key="11">
    <source>
        <dbReference type="SAM" id="Phobius"/>
    </source>
</evidence>
<dbReference type="PANTHER" id="PTHR45436">
    <property type="entry name" value="SENSOR HISTIDINE KINASE YKOH"/>
    <property type="match status" value="1"/>
</dbReference>
<evidence type="ECO:0000313" key="15">
    <source>
        <dbReference type="Proteomes" id="UP000824169"/>
    </source>
</evidence>
<evidence type="ECO:0000256" key="9">
    <source>
        <dbReference type="ARBA" id="ARBA00023012"/>
    </source>
</evidence>
<evidence type="ECO:0000256" key="3">
    <source>
        <dbReference type="ARBA" id="ARBA00012438"/>
    </source>
</evidence>
<dbReference type="CDD" id="cd00082">
    <property type="entry name" value="HisKA"/>
    <property type="match status" value="1"/>
</dbReference>
<feature type="transmembrane region" description="Helical" evidence="11">
    <location>
        <begin position="149"/>
        <end position="170"/>
    </location>
</feature>
<evidence type="ECO:0000256" key="5">
    <source>
        <dbReference type="ARBA" id="ARBA00022679"/>
    </source>
</evidence>
<dbReference type="GO" id="GO:0005886">
    <property type="term" value="C:plasma membrane"/>
    <property type="evidence" value="ECO:0007669"/>
    <property type="project" value="TreeGrafter"/>
</dbReference>
<comment type="catalytic activity">
    <reaction evidence="1">
        <text>ATP + protein L-histidine = ADP + protein N-phospho-L-histidine.</text>
        <dbReference type="EC" id="2.7.13.3"/>
    </reaction>
</comment>
<dbReference type="InterPro" id="IPR003594">
    <property type="entry name" value="HATPase_dom"/>
</dbReference>
<dbReference type="SMART" id="SM00304">
    <property type="entry name" value="HAMP"/>
    <property type="match status" value="1"/>
</dbReference>
<sequence>MKKWPLKIKLTVLYTALMALVTVTALGILISLSRQEMLASVQTVLREQVHRSIDDITPDRDRLEIDSDFYDLEGGVYLSVYSEEGTFLYGRVPYGFNSGEALRDGQVRMLSAADTDWYMYDALFDLEPYGTVYIRGVVSVADAENSTAFILRLALVILPLLVAVTAFLVYRMTRRTLLPVRQITETVQKIRNDADLSRRVALGQGRDEIYQLAGTFDSLLAELETAFQREKQFTSDVSHELRTPLTVILNQCGAMLEGDNLTEKERQEIQVIQKKASDMARLISQLLLLSRADQGRQPLHLERLSLSELTQITVEEQAELAGARGLTLTARIQEGILAEADETLYIRMLNNLLSNAVSYSRPCGHISVELSCQDGMAVGCVADDGIGIAPEDLPHVFERFYRADNSRTDSGHSGLGLSMVQWIAKAHGGGVSAESSPGKGSRFTFFLPLLQKKDSDSAGL</sequence>
<comment type="subcellular location">
    <subcellularLocation>
        <location evidence="2">Membrane</location>
    </subcellularLocation>
</comment>
<reference evidence="14" key="2">
    <citation type="journal article" date="2021" name="PeerJ">
        <title>Extensive microbial diversity within the chicken gut microbiome revealed by metagenomics and culture.</title>
        <authorList>
            <person name="Gilroy R."/>
            <person name="Ravi A."/>
            <person name="Getino M."/>
            <person name="Pursley I."/>
            <person name="Horton D.L."/>
            <person name="Alikhan N.F."/>
            <person name="Baker D."/>
            <person name="Gharbi K."/>
            <person name="Hall N."/>
            <person name="Watson M."/>
            <person name="Adriaenssens E.M."/>
            <person name="Foster-Nyarko E."/>
            <person name="Jarju S."/>
            <person name="Secka A."/>
            <person name="Antonio M."/>
            <person name="Oren A."/>
            <person name="Chaudhuri R.R."/>
            <person name="La Ragione R."/>
            <person name="Hildebrand F."/>
            <person name="Pallen M.J."/>
        </authorList>
    </citation>
    <scope>NUCLEOTIDE SEQUENCE</scope>
    <source>
        <strain evidence="14">CHK188-20938</strain>
    </source>
</reference>
<dbReference type="PANTHER" id="PTHR45436:SF5">
    <property type="entry name" value="SENSOR HISTIDINE KINASE TRCS"/>
    <property type="match status" value="1"/>
</dbReference>
<evidence type="ECO:0000256" key="8">
    <source>
        <dbReference type="ARBA" id="ARBA00022989"/>
    </source>
</evidence>
<evidence type="ECO:0000259" key="13">
    <source>
        <dbReference type="PROSITE" id="PS50885"/>
    </source>
</evidence>
<evidence type="ECO:0000313" key="14">
    <source>
        <dbReference type="EMBL" id="HIV25973.1"/>
    </source>
</evidence>
<gene>
    <name evidence="14" type="ORF">IAB71_09415</name>
</gene>
<dbReference type="Gene3D" id="6.10.340.10">
    <property type="match status" value="1"/>
</dbReference>
<dbReference type="SUPFAM" id="SSF47384">
    <property type="entry name" value="Homodimeric domain of signal transducing histidine kinase"/>
    <property type="match status" value="1"/>
</dbReference>
<keyword evidence="4" id="KW-0597">Phosphoprotein</keyword>
<keyword evidence="10 11" id="KW-0472">Membrane</keyword>
<keyword evidence="6 11" id="KW-0812">Transmembrane</keyword>
<evidence type="ECO:0000256" key="7">
    <source>
        <dbReference type="ARBA" id="ARBA00022777"/>
    </source>
</evidence>
<dbReference type="SMART" id="SM00388">
    <property type="entry name" value="HisKA"/>
    <property type="match status" value="1"/>
</dbReference>
<dbReference type="Pfam" id="PF00672">
    <property type="entry name" value="HAMP"/>
    <property type="match status" value="1"/>
</dbReference>
<dbReference type="InterPro" id="IPR004358">
    <property type="entry name" value="Sig_transdc_His_kin-like_C"/>
</dbReference>
<evidence type="ECO:0000256" key="1">
    <source>
        <dbReference type="ARBA" id="ARBA00000085"/>
    </source>
</evidence>
<dbReference type="FunFam" id="3.30.565.10:FF:000006">
    <property type="entry name" value="Sensor histidine kinase WalK"/>
    <property type="match status" value="1"/>
</dbReference>
<organism evidence="14 15">
    <name type="scientific">Candidatus Scatomonas pullistercoris</name>
    <dbReference type="NCBI Taxonomy" id="2840920"/>
    <lineage>
        <taxon>Bacteria</taxon>
        <taxon>Bacillati</taxon>
        <taxon>Bacillota</taxon>
        <taxon>Clostridia</taxon>
        <taxon>Lachnospirales</taxon>
        <taxon>Lachnospiraceae</taxon>
        <taxon>Lachnospiraceae incertae sedis</taxon>
        <taxon>Candidatus Scatomonas</taxon>
    </lineage>
</organism>
<accession>A0A9D1P5L4</accession>
<dbReference type="InterPro" id="IPR003660">
    <property type="entry name" value="HAMP_dom"/>
</dbReference>
<name>A0A9D1P5L4_9FIRM</name>
<evidence type="ECO:0000256" key="6">
    <source>
        <dbReference type="ARBA" id="ARBA00022692"/>
    </source>
</evidence>
<dbReference type="SMART" id="SM00387">
    <property type="entry name" value="HATPase_c"/>
    <property type="match status" value="1"/>
</dbReference>
<dbReference type="CDD" id="cd00075">
    <property type="entry name" value="HATPase"/>
    <property type="match status" value="1"/>
</dbReference>
<evidence type="ECO:0000259" key="12">
    <source>
        <dbReference type="PROSITE" id="PS50109"/>
    </source>
</evidence>
<dbReference type="InterPro" id="IPR036890">
    <property type="entry name" value="HATPase_C_sf"/>
</dbReference>
<dbReference type="Gene3D" id="1.10.287.130">
    <property type="match status" value="1"/>
</dbReference>
<keyword evidence="5" id="KW-0808">Transferase</keyword>
<dbReference type="PRINTS" id="PR00344">
    <property type="entry name" value="BCTRLSENSOR"/>
</dbReference>
<feature type="domain" description="HAMP" evidence="13">
    <location>
        <begin position="174"/>
        <end position="228"/>
    </location>
</feature>